<dbReference type="HOGENOM" id="CLU_082726_0_1_9"/>
<proteinExistence type="predicted"/>
<reference key="1">
    <citation type="submission" date="2010-11" db="EMBL/GenBank/DDBJ databases">
        <title>Complete sequence of Caldicellulosiruptor kronotskyensis 2002.</title>
        <authorList>
            <consortium name="US DOE Joint Genome Institute"/>
            <person name="Lucas S."/>
            <person name="Copeland A."/>
            <person name="Lapidus A."/>
            <person name="Cheng J.-F."/>
            <person name="Bruce D."/>
            <person name="Goodwin L."/>
            <person name="Pitluck S."/>
            <person name="Davenport K."/>
            <person name="Detter J.C."/>
            <person name="Han C."/>
            <person name="Tapia R."/>
            <person name="Land M."/>
            <person name="Hauser L."/>
            <person name="Jeffries C."/>
            <person name="Kyrpides N."/>
            <person name="Ivanova N."/>
            <person name="Mikhailova N."/>
            <person name="Blumer-Schuette S.E."/>
            <person name="Kelly R.M."/>
            <person name="Woyke T."/>
        </authorList>
    </citation>
    <scope>NUCLEOTIDE SEQUENCE</scope>
    <source>
        <strain>2002</strain>
    </source>
</reference>
<feature type="transmembrane region" description="Helical" evidence="1">
    <location>
        <begin position="195"/>
        <end position="217"/>
    </location>
</feature>
<evidence type="ECO:0000313" key="3">
    <source>
        <dbReference type="Proteomes" id="UP000006835"/>
    </source>
</evidence>
<dbReference type="AlphaFoldDB" id="E4SES6"/>
<name>E4SES6_CALK2</name>
<organism evidence="2 3">
    <name type="scientific">Caldicellulosiruptor kronotskyensis (strain DSM 18902 / VKM B-2412 / 2002)</name>
    <dbReference type="NCBI Taxonomy" id="632348"/>
    <lineage>
        <taxon>Bacteria</taxon>
        <taxon>Bacillati</taxon>
        <taxon>Bacillota</taxon>
        <taxon>Bacillota incertae sedis</taxon>
        <taxon>Caldicellulosiruptorales</taxon>
        <taxon>Caldicellulosiruptoraceae</taxon>
        <taxon>Caldicellulosiruptor</taxon>
    </lineage>
</organism>
<dbReference type="OrthoDB" id="9757640at2"/>
<dbReference type="GO" id="GO:0032259">
    <property type="term" value="P:methylation"/>
    <property type="evidence" value="ECO:0007669"/>
    <property type="project" value="UniProtKB-KW"/>
</dbReference>
<dbReference type="Gene3D" id="3.40.50.150">
    <property type="entry name" value="Vaccinia Virus protein VP39"/>
    <property type="match status" value="1"/>
</dbReference>
<dbReference type="GO" id="GO:0008168">
    <property type="term" value="F:methyltransferase activity"/>
    <property type="evidence" value="ECO:0007669"/>
    <property type="project" value="UniProtKB-KW"/>
</dbReference>
<keyword evidence="1" id="KW-0812">Transmembrane</keyword>
<keyword evidence="1" id="KW-1133">Transmembrane helix</keyword>
<reference evidence="2 3" key="2">
    <citation type="journal article" date="2011" name="J. Bacteriol.">
        <title>Complete genome sequences for the anaerobic, extremely thermophilic plant biomass-degrading bacteria Caldicellulosiruptor hydrothermalis, Caldicellulosiruptor kristjanssonii, Caldicellulosiruptor kronotskyensis, Caldicellulosiruptor owensenis, and Caldicellulosiruptor lactoaceticus.</title>
        <authorList>
            <person name="Blumer-Schuette S.E."/>
            <person name="Ozdemir I."/>
            <person name="Mistry D."/>
            <person name="Lucas S."/>
            <person name="Lapidus A."/>
            <person name="Cheng J.F."/>
            <person name="Goodwin L.A."/>
            <person name="Pitluck S."/>
            <person name="Land M.L."/>
            <person name="Hauser L.J."/>
            <person name="Woyke T."/>
            <person name="Mikhailova N."/>
            <person name="Pati A."/>
            <person name="Kyrpides N.C."/>
            <person name="Ivanova N."/>
            <person name="Detter J.C."/>
            <person name="Walston-Davenport K."/>
            <person name="Han S."/>
            <person name="Adams M.W."/>
            <person name="Kelly R.M."/>
        </authorList>
    </citation>
    <scope>NUCLEOTIDE SEQUENCE [LARGE SCALE GENOMIC DNA]</scope>
    <source>
        <strain evidence="3">DSM 18902 / VKM B-2412 / 2002</strain>
    </source>
</reference>
<evidence type="ECO:0000313" key="2">
    <source>
        <dbReference type="EMBL" id="ADQ45563.1"/>
    </source>
</evidence>
<dbReference type="CDD" id="cd02440">
    <property type="entry name" value="AdoMet_MTases"/>
    <property type="match status" value="1"/>
</dbReference>
<keyword evidence="1" id="KW-0472">Membrane</keyword>
<dbReference type="EMBL" id="CP002330">
    <property type="protein sequence ID" value="ADQ45563.1"/>
    <property type="molecule type" value="Genomic_DNA"/>
</dbReference>
<gene>
    <name evidence="2" type="ordered locus">Calkro_0670</name>
</gene>
<dbReference type="InterPro" id="IPR029063">
    <property type="entry name" value="SAM-dependent_MTases_sf"/>
</dbReference>
<dbReference type="Pfam" id="PF13489">
    <property type="entry name" value="Methyltransf_23"/>
    <property type="match status" value="1"/>
</dbReference>
<protein>
    <submittedName>
        <fullName evidence="2">Methyltransferase type 12</fullName>
    </submittedName>
</protein>
<keyword evidence="3" id="KW-1185">Reference proteome</keyword>
<dbReference type="RefSeq" id="WP_013429712.1">
    <property type="nucleotide sequence ID" value="NC_014720.1"/>
</dbReference>
<accession>E4SES6</accession>
<evidence type="ECO:0000256" key="1">
    <source>
        <dbReference type="SAM" id="Phobius"/>
    </source>
</evidence>
<sequence>MDSQELAKTNELYNRHWWFLGKYKIVHRLIQKYIKTPYTPRVLDLGCGPAYFARFYQYTGIDPNTNIDAHNIIKARIEDVELTDKYDVILALDVLEHLEDDRIILRYLNENLKDNGIAIITVPAHPWLFSEHDRVCGHYRRYTKKQLKALLREFECRIYYYNSLLFPVEVLYRLITKGKNNLKILPGSLNRLLFFILSMEYYLLPVLPMGLSLLAVVKKKGGE</sequence>
<keyword evidence="2" id="KW-0808">Transferase</keyword>
<dbReference type="KEGG" id="ckn:Calkro_0670"/>
<dbReference type="SUPFAM" id="SSF53335">
    <property type="entry name" value="S-adenosyl-L-methionine-dependent methyltransferases"/>
    <property type="match status" value="1"/>
</dbReference>
<dbReference type="PATRIC" id="fig|632348.3.peg.714"/>
<feature type="transmembrane region" description="Helical" evidence="1">
    <location>
        <begin position="158"/>
        <end position="175"/>
    </location>
</feature>
<dbReference type="Proteomes" id="UP000006835">
    <property type="component" value="Chromosome"/>
</dbReference>
<keyword evidence="2" id="KW-0489">Methyltransferase</keyword>